<dbReference type="AlphaFoldDB" id="A0A8H3FR58"/>
<dbReference type="PANTHER" id="PTHR45458:SF3">
    <property type="entry name" value="CHAIN DEHYDROGENASE (ATSC), PUTATIVE-RELATED"/>
    <property type="match status" value="1"/>
</dbReference>
<evidence type="ECO:0008006" key="3">
    <source>
        <dbReference type="Google" id="ProtNLM"/>
    </source>
</evidence>
<comment type="caution">
    <text evidence="1">The sequence shown here is derived from an EMBL/GenBank/DDBJ whole genome shotgun (WGS) entry which is preliminary data.</text>
</comment>
<dbReference type="GO" id="GO:0016616">
    <property type="term" value="F:oxidoreductase activity, acting on the CH-OH group of donors, NAD or NADP as acceptor"/>
    <property type="evidence" value="ECO:0007669"/>
    <property type="project" value="TreeGrafter"/>
</dbReference>
<proteinExistence type="predicted"/>
<dbReference type="Pfam" id="PF00106">
    <property type="entry name" value="adh_short"/>
    <property type="match status" value="1"/>
</dbReference>
<name>A0A8H3FR58_9LECA</name>
<reference evidence="1" key="1">
    <citation type="submission" date="2021-03" db="EMBL/GenBank/DDBJ databases">
        <authorList>
            <person name="Tagirdzhanova G."/>
        </authorList>
    </citation>
    <scope>NUCLEOTIDE SEQUENCE</scope>
</reference>
<dbReference type="InterPro" id="IPR002347">
    <property type="entry name" value="SDR_fam"/>
</dbReference>
<gene>
    <name evidence="1" type="ORF">ALECFALPRED_003738</name>
</gene>
<dbReference type="InterPro" id="IPR036291">
    <property type="entry name" value="NAD(P)-bd_dom_sf"/>
</dbReference>
<organism evidence="1 2">
    <name type="scientific">Alectoria fallacina</name>
    <dbReference type="NCBI Taxonomy" id="1903189"/>
    <lineage>
        <taxon>Eukaryota</taxon>
        <taxon>Fungi</taxon>
        <taxon>Dikarya</taxon>
        <taxon>Ascomycota</taxon>
        <taxon>Pezizomycotina</taxon>
        <taxon>Lecanoromycetes</taxon>
        <taxon>OSLEUM clade</taxon>
        <taxon>Lecanoromycetidae</taxon>
        <taxon>Lecanorales</taxon>
        <taxon>Lecanorineae</taxon>
        <taxon>Parmeliaceae</taxon>
        <taxon>Alectoria</taxon>
    </lineage>
</organism>
<evidence type="ECO:0000313" key="2">
    <source>
        <dbReference type="Proteomes" id="UP000664203"/>
    </source>
</evidence>
<protein>
    <recommendedName>
        <fullName evidence="3">NAD(P)-binding protein</fullName>
    </recommendedName>
</protein>
<dbReference type="PRINTS" id="PR00081">
    <property type="entry name" value="GDHRDH"/>
</dbReference>
<accession>A0A8H3FR58</accession>
<keyword evidence="2" id="KW-1185">Reference proteome</keyword>
<dbReference type="Proteomes" id="UP000664203">
    <property type="component" value="Unassembled WGS sequence"/>
</dbReference>
<dbReference type="PANTHER" id="PTHR45458">
    <property type="entry name" value="SHORT-CHAIN DEHYDROGENASE/REDUCTASE SDR"/>
    <property type="match status" value="1"/>
</dbReference>
<evidence type="ECO:0000313" key="1">
    <source>
        <dbReference type="EMBL" id="CAF9927542.1"/>
    </source>
</evidence>
<sequence length="271" mass="29037">MPSYVVTGASRGLGLEFVRTLSSDTQNLVIGLVRNRAAAEKAFGEAVPRNLIFLNADITDLDALKSAATETAELTGGGLDYLINNAALISETSRYRTLSDFAHDPQILIKDLQVSFEVNVIGPINTVNTFIPLLRKGQEKKVFTLSTGMADIDLINQIDIAAAAPYSISKGAVNVAVAKYNALYKSEGILFMAISPGVVDTGEGMPSSDNVEDMKAAQDMAIKFAAYAPHFTAASTPQESVNDMLKLFERSSIKNGNGGTFVSHLGNKQWL</sequence>
<dbReference type="Gene3D" id="3.40.50.720">
    <property type="entry name" value="NAD(P)-binding Rossmann-like Domain"/>
    <property type="match status" value="1"/>
</dbReference>
<dbReference type="OrthoDB" id="7289984at2759"/>
<dbReference type="SUPFAM" id="SSF51735">
    <property type="entry name" value="NAD(P)-binding Rossmann-fold domains"/>
    <property type="match status" value="1"/>
</dbReference>
<dbReference type="EMBL" id="CAJPDR010000229">
    <property type="protein sequence ID" value="CAF9927542.1"/>
    <property type="molecule type" value="Genomic_DNA"/>
</dbReference>
<dbReference type="InterPro" id="IPR052184">
    <property type="entry name" value="SDR_enzymes"/>
</dbReference>